<comment type="caution">
    <text evidence="1">The sequence shown here is derived from an EMBL/GenBank/DDBJ whole genome shotgun (WGS) entry which is preliminary data.</text>
</comment>
<organism evidence="1 2">
    <name type="scientific">Candidatus Yanofskybacteria bacterium RIFCSPLOWO2_01_FULL_49_25</name>
    <dbReference type="NCBI Taxonomy" id="1802701"/>
    <lineage>
        <taxon>Bacteria</taxon>
        <taxon>Candidatus Yanofskyibacteriota</taxon>
    </lineage>
</organism>
<evidence type="ECO:0000313" key="2">
    <source>
        <dbReference type="Proteomes" id="UP000179047"/>
    </source>
</evidence>
<dbReference type="EMBL" id="MGKP01000013">
    <property type="protein sequence ID" value="OGN28688.1"/>
    <property type="molecule type" value="Genomic_DNA"/>
</dbReference>
<evidence type="ECO:0008006" key="3">
    <source>
        <dbReference type="Google" id="ProtNLM"/>
    </source>
</evidence>
<gene>
    <name evidence="1" type="ORF">A3A33_01935</name>
</gene>
<dbReference type="InterPro" id="IPR027417">
    <property type="entry name" value="P-loop_NTPase"/>
</dbReference>
<name>A0A1F8GVH2_9BACT</name>
<protein>
    <recommendedName>
        <fullName evidence="3">Shikimate kinase</fullName>
    </recommendedName>
</protein>
<dbReference type="AlphaFoldDB" id="A0A1F8GVH2"/>
<dbReference type="Proteomes" id="UP000179047">
    <property type="component" value="Unassembled WGS sequence"/>
</dbReference>
<evidence type="ECO:0000313" key="1">
    <source>
        <dbReference type="EMBL" id="OGN28688.1"/>
    </source>
</evidence>
<dbReference type="SUPFAM" id="SSF52540">
    <property type="entry name" value="P-loop containing nucleoside triphosphate hydrolases"/>
    <property type="match status" value="1"/>
</dbReference>
<dbReference type="Gene3D" id="3.40.50.300">
    <property type="entry name" value="P-loop containing nucleotide triphosphate hydrolases"/>
    <property type="match status" value="1"/>
</dbReference>
<reference evidence="1 2" key="1">
    <citation type="journal article" date="2016" name="Nat. Commun.">
        <title>Thousands of microbial genomes shed light on interconnected biogeochemical processes in an aquifer system.</title>
        <authorList>
            <person name="Anantharaman K."/>
            <person name="Brown C.T."/>
            <person name="Hug L.A."/>
            <person name="Sharon I."/>
            <person name="Castelle C.J."/>
            <person name="Probst A.J."/>
            <person name="Thomas B.C."/>
            <person name="Singh A."/>
            <person name="Wilkins M.J."/>
            <person name="Karaoz U."/>
            <person name="Brodie E.L."/>
            <person name="Williams K.H."/>
            <person name="Hubbard S.S."/>
            <person name="Banfield J.F."/>
        </authorList>
    </citation>
    <scope>NUCLEOTIDE SEQUENCE [LARGE SCALE GENOMIC DNA]</scope>
</reference>
<proteinExistence type="predicted"/>
<sequence length="179" mass="20742">MIYLIGGTPRVGKTTLSKIILQRKGIPFIPADVLTHALDHAYPQFEVRKGGWEKIPDRFFPYLRRFVESLTFSLSDYVVEGDSFFPEHVSKLSKEFKVKSIFLGTSDIKLEDILAYSAHDNWVRDKSREEQEALPNGLVEMSKMFKLEAEKYQIPYVDMAIDREKRLEEAYTHLFGESS</sequence>
<accession>A0A1F8GVH2</accession>